<comment type="caution">
    <text evidence="1">The sequence shown here is derived from an EMBL/GenBank/DDBJ whole genome shotgun (WGS) entry which is preliminary data.</text>
</comment>
<reference evidence="1 2" key="1">
    <citation type="submission" date="2017-07" db="EMBL/GenBank/DDBJ databases">
        <title>First draft Genome Sequence of Nocardia cerradoensis isolated from human infection.</title>
        <authorList>
            <person name="Carrasco G."/>
        </authorList>
    </citation>
    <scope>NUCLEOTIDE SEQUENCE [LARGE SCALE GENOMIC DNA]</scope>
    <source>
        <strain evidence="1 2">CNM20130759</strain>
    </source>
</reference>
<dbReference type="EMBL" id="NGAF01000021">
    <property type="protein sequence ID" value="OXR41284.1"/>
    <property type="molecule type" value="Genomic_DNA"/>
</dbReference>
<proteinExistence type="predicted"/>
<evidence type="ECO:0000313" key="2">
    <source>
        <dbReference type="Proteomes" id="UP000215506"/>
    </source>
</evidence>
<dbReference type="Proteomes" id="UP000215506">
    <property type="component" value="Unassembled WGS sequence"/>
</dbReference>
<keyword evidence="2" id="KW-1185">Reference proteome</keyword>
<dbReference type="AlphaFoldDB" id="A0A231GXD4"/>
<dbReference type="RefSeq" id="WP_143860334.1">
    <property type="nucleotide sequence ID" value="NZ_NGAF01000021.1"/>
</dbReference>
<accession>A0A231GXD4</accession>
<evidence type="ECO:0000313" key="1">
    <source>
        <dbReference type="EMBL" id="OXR41284.1"/>
    </source>
</evidence>
<name>A0A231GXD4_9NOCA</name>
<protein>
    <submittedName>
        <fullName evidence="1">Uncharacterized protein</fullName>
    </submittedName>
</protein>
<gene>
    <name evidence="1" type="ORF">B7C42_06682</name>
</gene>
<organism evidence="1 2">
    <name type="scientific">Nocardia cerradoensis</name>
    <dbReference type="NCBI Taxonomy" id="85688"/>
    <lineage>
        <taxon>Bacteria</taxon>
        <taxon>Bacillati</taxon>
        <taxon>Actinomycetota</taxon>
        <taxon>Actinomycetes</taxon>
        <taxon>Mycobacteriales</taxon>
        <taxon>Nocardiaceae</taxon>
        <taxon>Nocardia</taxon>
    </lineage>
</organism>
<sequence length="83" mass="9682">MKQLPRSVSAMQAARWCPSEGHVHLRIWLADVALDYTATAEAARNIIMDWARRRWCTIELVLTTVERCELMPRLPYERLFLGP</sequence>